<evidence type="ECO:0000259" key="9">
    <source>
        <dbReference type="PROSITE" id="PS51373"/>
    </source>
</evidence>
<evidence type="ECO:0000256" key="5">
    <source>
        <dbReference type="ARBA" id="ARBA00023004"/>
    </source>
</evidence>
<reference evidence="10" key="1">
    <citation type="submission" date="2021-10" db="EMBL/GenBank/DDBJ databases">
        <title>The complete genome sequence of Leeia sp. TBRC 13508.</title>
        <authorList>
            <person name="Charoenyingcharoen P."/>
            <person name="Yukphan P."/>
        </authorList>
    </citation>
    <scope>NUCLEOTIDE SEQUENCE</scope>
    <source>
        <strain evidence="10">TBRC 13508</strain>
    </source>
</reference>
<evidence type="ECO:0000256" key="1">
    <source>
        <dbReference type="ARBA" id="ARBA00022448"/>
    </source>
</evidence>
<evidence type="ECO:0000256" key="8">
    <source>
        <dbReference type="SAM" id="SignalP"/>
    </source>
</evidence>
<evidence type="ECO:0000256" key="3">
    <source>
        <dbReference type="ARBA" id="ARBA00022723"/>
    </source>
</evidence>
<keyword evidence="8" id="KW-0732">Signal</keyword>
<evidence type="ECO:0000313" key="11">
    <source>
        <dbReference type="Proteomes" id="UP001165395"/>
    </source>
</evidence>
<feature type="domain" description="High potential iron-sulfur proteins family profile" evidence="9">
    <location>
        <begin position="24"/>
        <end position="99"/>
    </location>
</feature>
<feature type="chain" id="PRO_5045522543" description="High-potential iron-sulfur protein" evidence="8">
    <location>
        <begin position="26"/>
        <end position="99"/>
    </location>
</feature>
<keyword evidence="6 7" id="KW-0411">Iron-sulfur</keyword>
<dbReference type="EMBL" id="JAJBZT010000003">
    <property type="protein sequence ID" value="MCB6183151.1"/>
    <property type="molecule type" value="Genomic_DNA"/>
</dbReference>
<dbReference type="Gene3D" id="4.10.490.10">
    <property type="entry name" value="High potential iron-sulphur protein"/>
    <property type="match status" value="1"/>
</dbReference>
<dbReference type="Proteomes" id="UP001165395">
    <property type="component" value="Unassembled WGS sequence"/>
</dbReference>
<evidence type="ECO:0000313" key="10">
    <source>
        <dbReference type="EMBL" id="MCB6183151.1"/>
    </source>
</evidence>
<dbReference type="Pfam" id="PF01355">
    <property type="entry name" value="HIPIP"/>
    <property type="match status" value="1"/>
</dbReference>
<name>A0ABS8D4K8_9NEIS</name>
<comment type="caution">
    <text evidence="10">The sequence shown here is derived from an EMBL/GenBank/DDBJ whole genome shotgun (WGS) entry which is preliminary data.</text>
</comment>
<dbReference type="PROSITE" id="PS51373">
    <property type="entry name" value="HIPIP"/>
    <property type="match status" value="1"/>
</dbReference>
<evidence type="ECO:0000256" key="4">
    <source>
        <dbReference type="ARBA" id="ARBA00022982"/>
    </source>
</evidence>
<gene>
    <name evidence="10" type="ORF">LIN78_06305</name>
</gene>
<proteinExistence type="inferred from homology"/>
<keyword evidence="4 7" id="KW-0249">Electron transport</keyword>
<evidence type="ECO:0000256" key="7">
    <source>
        <dbReference type="RuleBase" id="RU000620"/>
    </source>
</evidence>
<dbReference type="SUPFAM" id="SSF57652">
    <property type="entry name" value="HIPIP (high potential iron protein)"/>
    <property type="match status" value="1"/>
</dbReference>
<dbReference type="InterPro" id="IPR000170">
    <property type="entry name" value="High_potential_FeS_prot"/>
</dbReference>
<feature type="signal peptide" evidence="8">
    <location>
        <begin position="1"/>
        <end position="25"/>
    </location>
</feature>
<evidence type="ECO:0000256" key="6">
    <source>
        <dbReference type="ARBA" id="ARBA00023014"/>
    </source>
</evidence>
<dbReference type="RefSeq" id="WP_227179650.1">
    <property type="nucleotide sequence ID" value="NZ_JAJBZT010000003.1"/>
</dbReference>
<evidence type="ECO:0000256" key="2">
    <source>
        <dbReference type="ARBA" id="ARBA00022485"/>
    </source>
</evidence>
<keyword evidence="11" id="KW-1185">Reference proteome</keyword>
<accession>A0ABS8D4K8</accession>
<keyword evidence="5 7" id="KW-0408">Iron</keyword>
<protein>
    <recommendedName>
        <fullName evidence="7">High-potential iron-sulfur protein</fullName>
        <shortName evidence="7">HiPIP</shortName>
    </recommendedName>
</protein>
<organism evidence="10 11">
    <name type="scientific">Leeia speluncae</name>
    <dbReference type="NCBI Taxonomy" id="2884804"/>
    <lineage>
        <taxon>Bacteria</taxon>
        <taxon>Pseudomonadati</taxon>
        <taxon>Pseudomonadota</taxon>
        <taxon>Betaproteobacteria</taxon>
        <taxon>Neisseriales</taxon>
        <taxon>Leeiaceae</taxon>
        <taxon>Leeia</taxon>
    </lineage>
</organism>
<comment type="subunit">
    <text evidence="7">Homodimer.</text>
</comment>
<comment type="function">
    <text evidence="7">Specific class of high-redox-potential 4Fe-4S ferredoxins. Functions in anaerobic electron transport in most purple and in some other photosynthetic bacteria and in at least one genus (Paracoccus) of halophilic, denitrifying bacteria.</text>
</comment>
<keyword evidence="3 7" id="KW-0479">Metal-binding</keyword>
<dbReference type="InterPro" id="IPR036369">
    <property type="entry name" value="HIPIP_sf"/>
</dbReference>
<sequence length="99" mass="10684">MDRRKFIGLAVPCAALTLLGKSAFAAPTLVDENSELAKTVHYIADINQVDLASIPNYKKGQRCEVCQLYSPIDGQPDQGECGIFTGQTVKAMGWCASYA</sequence>
<keyword evidence="2 7" id="KW-0004">4Fe-4S</keyword>
<comment type="similarity">
    <text evidence="7">Belongs to the high-potential iron-sulfur protein (HiPIP) family.</text>
</comment>
<keyword evidence="1 7" id="KW-0813">Transport</keyword>